<evidence type="ECO:0000313" key="2">
    <source>
        <dbReference type="Proteomes" id="UP000241769"/>
    </source>
</evidence>
<sequence length="76" mass="8747">MVSKDGPTTEAIEVPSIDYLPTFAEDKAIGVLKESGRRHIYKDDGSLMDHLFSFQMRQKMPIKRSQRNREATCNLF</sequence>
<keyword evidence="2" id="KW-1185">Reference proteome</keyword>
<accession>A0A2P6NJ39</accession>
<reference evidence="1 2" key="1">
    <citation type="journal article" date="2018" name="Genome Biol. Evol.">
        <title>Multiple Roots of Fruiting Body Formation in Amoebozoa.</title>
        <authorList>
            <person name="Hillmann F."/>
            <person name="Forbes G."/>
            <person name="Novohradska S."/>
            <person name="Ferling I."/>
            <person name="Riege K."/>
            <person name="Groth M."/>
            <person name="Westermann M."/>
            <person name="Marz M."/>
            <person name="Spaller T."/>
            <person name="Winckler T."/>
            <person name="Schaap P."/>
            <person name="Glockner G."/>
        </authorList>
    </citation>
    <scope>NUCLEOTIDE SEQUENCE [LARGE SCALE GENOMIC DNA]</scope>
    <source>
        <strain evidence="1 2">Jena</strain>
    </source>
</reference>
<dbReference type="EMBL" id="MDYQ01000072">
    <property type="protein sequence ID" value="PRP83978.1"/>
    <property type="molecule type" value="Genomic_DNA"/>
</dbReference>
<comment type="caution">
    <text evidence="1">The sequence shown here is derived from an EMBL/GenBank/DDBJ whole genome shotgun (WGS) entry which is preliminary data.</text>
</comment>
<gene>
    <name evidence="1" type="ORF">PROFUN_08662</name>
</gene>
<organism evidence="1 2">
    <name type="scientific">Planoprotostelium fungivorum</name>
    <dbReference type="NCBI Taxonomy" id="1890364"/>
    <lineage>
        <taxon>Eukaryota</taxon>
        <taxon>Amoebozoa</taxon>
        <taxon>Evosea</taxon>
        <taxon>Variosea</taxon>
        <taxon>Cavosteliida</taxon>
        <taxon>Cavosteliaceae</taxon>
        <taxon>Planoprotostelium</taxon>
    </lineage>
</organism>
<dbReference type="InParanoid" id="A0A2P6NJ39"/>
<name>A0A2P6NJ39_9EUKA</name>
<proteinExistence type="predicted"/>
<dbReference type="AlphaFoldDB" id="A0A2P6NJ39"/>
<protein>
    <submittedName>
        <fullName evidence="1">Uncharacterized protein</fullName>
    </submittedName>
</protein>
<evidence type="ECO:0000313" key="1">
    <source>
        <dbReference type="EMBL" id="PRP83978.1"/>
    </source>
</evidence>
<dbReference type="Proteomes" id="UP000241769">
    <property type="component" value="Unassembled WGS sequence"/>
</dbReference>